<name>A0A6J5LHD1_9CAUD</name>
<evidence type="ECO:0000313" key="2">
    <source>
        <dbReference type="EMBL" id="CAB4133994.1"/>
    </source>
</evidence>
<feature type="region of interest" description="Disordered" evidence="1">
    <location>
        <begin position="26"/>
        <end position="58"/>
    </location>
</feature>
<reference evidence="2" key="1">
    <citation type="submission" date="2020-04" db="EMBL/GenBank/DDBJ databases">
        <authorList>
            <person name="Chiriac C."/>
            <person name="Salcher M."/>
            <person name="Ghai R."/>
            <person name="Kavagutti S V."/>
        </authorList>
    </citation>
    <scope>NUCLEOTIDE SEQUENCE</scope>
</reference>
<dbReference type="EMBL" id="LR796280">
    <property type="protein sequence ID" value="CAB4133994.1"/>
    <property type="molecule type" value="Genomic_DNA"/>
</dbReference>
<evidence type="ECO:0000256" key="1">
    <source>
        <dbReference type="SAM" id="MobiDB-lite"/>
    </source>
</evidence>
<accession>A0A6J5LHD1</accession>
<organism evidence="2">
    <name type="scientific">uncultured Caudovirales phage</name>
    <dbReference type="NCBI Taxonomy" id="2100421"/>
    <lineage>
        <taxon>Viruses</taxon>
        <taxon>Duplodnaviria</taxon>
        <taxon>Heunggongvirae</taxon>
        <taxon>Uroviricota</taxon>
        <taxon>Caudoviricetes</taxon>
        <taxon>Peduoviridae</taxon>
        <taxon>Maltschvirus</taxon>
        <taxon>Maltschvirus maltsch</taxon>
    </lineage>
</organism>
<gene>
    <name evidence="2" type="ORF">UFOVP266_4</name>
</gene>
<proteinExistence type="predicted"/>
<sequence>MIIYLKHPVHGTKVATLEAEADADKQNGWVEFDPSNRVEEKKEAPENELRRRRRQDAA</sequence>
<protein>
    <submittedName>
        <fullName evidence="2">Uncharacterized protein</fullName>
    </submittedName>
</protein>
<feature type="compositionally biased region" description="Basic and acidic residues" evidence="1">
    <location>
        <begin position="34"/>
        <end position="58"/>
    </location>
</feature>